<organism evidence="2 3">
    <name type="scientific">Thauera humireducens</name>
    <dbReference type="NCBI Taxonomy" id="1134435"/>
    <lineage>
        <taxon>Bacteria</taxon>
        <taxon>Pseudomonadati</taxon>
        <taxon>Pseudomonadota</taxon>
        <taxon>Betaproteobacteria</taxon>
        <taxon>Rhodocyclales</taxon>
        <taxon>Zoogloeaceae</taxon>
        <taxon>Thauera</taxon>
    </lineage>
</organism>
<feature type="transmembrane region" description="Helical" evidence="1">
    <location>
        <begin position="60"/>
        <end position="80"/>
    </location>
</feature>
<feature type="transmembrane region" description="Helical" evidence="1">
    <location>
        <begin position="190"/>
        <end position="209"/>
    </location>
</feature>
<evidence type="ECO:0000313" key="2">
    <source>
        <dbReference type="EMBL" id="AMO38348.1"/>
    </source>
</evidence>
<keyword evidence="1" id="KW-1133">Transmembrane helix</keyword>
<proteinExistence type="predicted"/>
<evidence type="ECO:0000256" key="1">
    <source>
        <dbReference type="SAM" id="Phobius"/>
    </source>
</evidence>
<evidence type="ECO:0000313" key="3">
    <source>
        <dbReference type="Proteomes" id="UP000036902"/>
    </source>
</evidence>
<feature type="transmembrane region" description="Helical" evidence="1">
    <location>
        <begin position="120"/>
        <end position="139"/>
    </location>
</feature>
<dbReference type="RefSeq" id="WP_048707664.1">
    <property type="nucleotide sequence ID" value="NZ_CP014646.1"/>
</dbReference>
<feature type="transmembrane region" description="Helical" evidence="1">
    <location>
        <begin position="160"/>
        <end position="178"/>
    </location>
</feature>
<dbReference type="InterPro" id="IPR010293">
    <property type="entry name" value="Sbt_1"/>
</dbReference>
<sequence length="313" mass="31948">MIDAVPFFFALGAVASLVKSGLRLPAAVFETLSIYLLLAIGLKGGVEIARSESATLWVDALLAIGLGAVIPLLVFPLFRLRFSRPDAASLSAHYGSVSIVTFAVGAAVLAGRGIEVEGHLALLAALMEAPALIVATLIARCGVKSADGSSTASALVHEVFANKSVVLLGGGILIGWVAGPQGLEPLSPLFVDLFKGALCLFLLEMGLIAADRLPDLKKAGLFLVGCALALPPVLAVLGWGVAQVMGLGVGGTVLMMTLAGSASYIAAPTAMRIAVPEANPALGVAAALAVTFPFNLLVGIPLYLWWAQTMAGV</sequence>
<dbReference type="KEGG" id="thu:AC731_016255"/>
<dbReference type="EMBL" id="CP014646">
    <property type="protein sequence ID" value="AMO38348.1"/>
    <property type="molecule type" value="Genomic_DNA"/>
</dbReference>
<dbReference type="AlphaFoldDB" id="A0A127K8P8"/>
<dbReference type="Pfam" id="PF05982">
    <property type="entry name" value="Sbt_1"/>
    <property type="match status" value="1"/>
</dbReference>
<dbReference type="PANTHER" id="PTHR40400">
    <property type="entry name" value="SLR1512 PROTEIN"/>
    <property type="match status" value="1"/>
</dbReference>
<gene>
    <name evidence="2" type="ORF">AC731_016255</name>
</gene>
<feature type="transmembrane region" description="Helical" evidence="1">
    <location>
        <begin position="247"/>
        <end position="267"/>
    </location>
</feature>
<keyword evidence="1" id="KW-0472">Membrane</keyword>
<protein>
    <submittedName>
        <fullName evidence="2">Sodium-dependent bicarbonate transport family permease</fullName>
    </submittedName>
</protein>
<name>A0A127K8P8_9RHOO</name>
<feature type="transmembrane region" description="Helical" evidence="1">
    <location>
        <begin position="279"/>
        <end position="306"/>
    </location>
</feature>
<accession>A0A127K8P8</accession>
<feature type="transmembrane region" description="Helical" evidence="1">
    <location>
        <begin position="92"/>
        <end position="114"/>
    </location>
</feature>
<dbReference type="STRING" id="1134435.AC731_016255"/>
<dbReference type="Proteomes" id="UP000036902">
    <property type="component" value="Chromosome"/>
</dbReference>
<dbReference type="PANTHER" id="PTHR40400:SF1">
    <property type="entry name" value="SLR1512 PROTEIN"/>
    <property type="match status" value="1"/>
</dbReference>
<keyword evidence="1" id="KW-0812">Transmembrane</keyword>
<feature type="transmembrane region" description="Helical" evidence="1">
    <location>
        <begin position="221"/>
        <end position="241"/>
    </location>
</feature>
<reference evidence="3" key="1">
    <citation type="submission" date="2016-03" db="EMBL/GenBank/DDBJ databases">
        <authorList>
            <person name="Ma C."/>
            <person name="Zhou S."/>
            <person name="Yang G."/>
        </authorList>
    </citation>
    <scope>NUCLEOTIDE SEQUENCE [LARGE SCALE GENOMIC DNA]</scope>
    <source>
        <strain evidence="3">SgZ-1</strain>
    </source>
</reference>
<keyword evidence="3" id="KW-1185">Reference proteome</keyword>